<sequence>MKAEQDQTIGNARKTARFVRSMKYPLHNAPQHRCRRFPEWRVYLREWPGNLRENG</sequence>
<protein>
    <submittedName>
        <fullName evidence="1">Uncharacterized protein</fullName>
    </submittedName>
</protein>
<gene>
    <name evidence="1" type="ORF">SAMN05216466_10856</name>
</gene>
<accession>A0A1G8ASN0</accession>
<name>A0A1G8ASN0_9BURK</name>
<reference evidence="1 2" key="1">
    <citation type="submission" date="2016-10" db="EMBL/GenBank/DDBJ databases">
        <authorList>
            <person name="de Groot N.N."/>
        </authorList>
    </citation>
    <scope>NUCLEOTIDE SEQUENCE [LARGE SCALE GENOMIC DNA]</scope>
    <source>
        <strain evidence="1 2">LMG 2247</strain>
    </source>
</reference>
<organism evidence="1 2">
    <name type="scientific">Paraburkholderia phenazinium</name>
    <dbReference type="NCBI Taxonomy" id="60549"/>
    <lineage>
        <taxon>Bacteria</taxon>
        <taxon>Pseudomonadati</taxon>
        <taxon>Pseudomonadota</taxon>
        <taxon>Betaproteobacteria</taxon>
        <taxon>Burkholderiales</taxon>
        <taxon>Burkholderiaceae</taxon>
        <taxon>Paraburkholderia</taxon>
    </lineage>
</organism>
<evidence type="ECO:0000313" key="2">
    <source>
        <dbReference type="Proteomes" id="UP000199706"/>
    </source>
</evidence>
<proteinExistence type="predicted"/>
<evidence type="ECO:0000313" key="1">
    <source>
        <dbReference type="EMBL" id="SDH23320.1"/>
    </source>
</evidence>
<dbReference type="AlphaFoldDB" id="A0A1G8ASN0"/>
<dbReference type="EMBL" id="FNCJ01000008">
    <property type="protein sequence ID" value="SDH23320.1"/>
    <property type="molecule type" value="Genomic_DNA"/>
</dbReference>
<dbReference type="Proteomes" id="UP000199706">
    <property type="component" value="Unassembled WGS sequence"/>
</dbReference>